<evidence type="ECO:0000256" key="1">
    <source>
        <dbReference type="SAM" id="MobiDB-lite"/>
    </source>
</evidence>
<evidence type="ECO:0000313" key="2">
    <source>
        <dbReference type="EMBL" id="MPC50383.1"/>
    </source>
</evidence>
<reference evidence="2 3" key="1">
    <citation type="submission" date="2019-05" db="EMBL/GenBank/DDBJ databases">
        <title>Another draft genome of Portunus trituberculatus and its Hox gene families provides insights of decapod evolution.</title>
        <authorList>
            <person name="Jeong J.-H."/>
            <person name="Song I."/>
            <person name="Kim S."/>
            <person name="Choi T."/>
            <person name="Kim D."/>
            <person name="Ryu S."/>
            <person name="Kim W."/>
        </authorList>
    </citation>
    <scope>NUCLEOTIDE SEQUENCE [LARGE SCALE GENOMIC DNA]</scope>
    <source>
        <tissue evidence="2">Muscle</tissue>
    </source>
</reference>
<organism evidence="2 3">
    <name type="scientific">Portunus trituberculatus</name>
    <name type="common">Swimming crab</name>
    <name type="synonym">Neptunus trituberculatus</name>
    <dbReference type="NCBI Taxonomy" id="210409"/>
    <lineage>
        <taxon>Eukaryota</taxon>
        <taxon>Metazoa</taxon>
        <taxon>Ecdysozoa</taxon>
        <taxon>Arthropoda</taxon>
        <taxon>Crustacea</taxon>
        <taxon>Multicrustacea</taxon>
        <taxon>Malacostraca</taxon>
        <taxon>Eumalacostraca</taxon>
        <taxon>Eucarida</taxon>
        <taxon>Decapoda</taxon>
        <taxon>Pleocyemata</taxon>
        <taxon>Brachyura</taxon>
        <taxon>Eubrachyura</taxon>
        <taxon>Portunoidea</taxon>
        <taxon>Portunidae</taxon>
        <taxon>Portuninae</taxon>
        <taxon>Portunus</taxon>
    </lineage>
</organism>
<protein>
    <submittedName>
        <fullName evidence="2">Uncharacterized protein</fullName>
    </submittedName>
</protein>
<keyword evidence="3" id="KW-1185">Reference proteome</keyword>
<dbReference type="EMBL" id="VSRR010009469">
    <property type="protein sequence ID" value="MPC50383.1"/>
    <property type="molecule type" value="Genomic_DNA"/>
</dbReference>
<feature type="region of interest" description="Disordered" evidence="1">
    <location>
        <begin position="36"/>
        <end position="76"/>
    </location>
</feature>
<dbReference type="AlphaFoldDB" id="A0A5B7FZC7"/>
<proteinExistence type="predicted"/>
<dbReference type="Proteomes" id="UP000324222">
    <property type="component" value="Unassembled WGS sequence"/>
</dbReference>
<feature type="compositionally biased region" description="Polar residues" evidence="1">
    <location>
        <begin position="56"/>
        <end position="76"/>
    </location>
</feature>
<sequence>METCHSTEGVKVACPTLHSLKPITITTIVHDGFETPQISRVSEPPQLPTREPRSLLSRQHSNGRSLSQQSIRGGNH</sequence>
<comment type="caution">
    <text evidence="2">The sequence shown here is derived from an EMBL/GenBank/DDBJ whole genome shotgun (WGS) entry which is preliminary data.</text>
</comment>
<evidence type="ECO:0000313" key="3">
    <source>
        <dbReference type="Proteomes" id="UP000324222"/>
    </source>
</evidence>
<accession>A0A5B7FZC7</accession>
<gene>
    <name evidence="2" type="ORF">E2C01_044211</name>
</gene>
<name>A0A5B7FZC7_PORTR</name>